<keyword evidence="1" id="KW-0812">Transmembrane</keyword>
<keyword evidence="1" id="KW-0472">Membrane</keyword>
<sequence>MSTLAIWLFLAVAVLFVLAVLGVLLAVRSTWRKSKIFVREMDSLSQDVERTVGLPQYPNEHVH</sequence>
<feature type="transmembrane region" description="Helical" evidence="1">
    <location>
        <begin position="6"/>
        <end position="27"/>
    </location>
</feature>
<evidence type="ECO:0000313" key="2">
    <source>
        <dbReference type="EMBL" id="NED94234.1"/>
    </source>
</evidence>
<name>A0A6N9YGZ2_9ACTN</name>
<accession>A0A6N9YGZ2</accession>
<dbReference type="RefSeq" id="WP_163815754.1">
    <property type="nucleotide sequence ID" value="NZ_JAAGOB010000001.1"/>
</dbReference>
<dbReference type="AlphaFoldDB" id="A0A6N9YGZ2"/>
<comment type="caution">
    <text evidence="2">The sequence shown here is derived from an EMBL/GenBank/DDBJ whole genome shotgun (WGS) entry which is preliminary data.</text>
</comment>
<organism evidence="2 3">
    <name type="scientific">Phytoactinopolyspora alkaliphila</name>
    <dbReference type="NCBI Taxonomy" id="1783498"/>
    <lineage>
        <taxon>Bacteria</taxon>
        <taxon>Bacillati</taxon>
        <taxon>Actinomycetota</taxon>
        <taxon>Actinomycetes</taxon>
        <taxon>Jiangellales</taxon>
        <taxon>Jiangellaceae</taxon>
        <taxon>Phytoactinopolyspora</taxon>
    </lineage>
</organism>
<reference evidence="2 3" key="1">
    <citation type="submission" date="2020-02" db="EMBL/GenBank/DDBJ databases">
        <authorList>
            <person name="Li X.-J."/>
            <person name="Feng X.-M."/>
        </authorList>
    </citation>
    <scope>NUCLEOTIDE SEQUENCE [LARGE SCALE GENOMIC DNA]</scope>
    <source>
        <strain evidence="2 3">CGMCC 4.7225</strain>
    </source>
</reference>
<protein>
    <submittedName>
        <fullName evidence="2">Uncharacterized protein</fullName>
    </submittedName>
</protein>
<evidence type="ECO:0000256" key="1">
    <source>
        <dbReference type="SAM" id="Phobius"/>
    </source>
</evidence>
<dbReference type="EMBL" id="JAAGOB010000001">
    <property type="protein sequence ID" value="NED94234.1"/>
    <property type="molecule type" value="Genomic_DNA"/>
</dbReference>
<evidence type="ECO:0000313" key="3">
    <source>
        <dbReference type="Proteomes" id="UP000469185"/>
    </source>
</evidence>
<keyword evidence="1" id="KW-1133">Transmembrane helix</keyword>
<gene>
    <name evidence="2" type="ORF">G1H11_02810</name>
</gene>
<proteinExistence type="predicted"/>
<keyword evidence="3" id="KW-1185">Reference proteome</keyword>
<dbReference type="Proteomes" id="UP000469185">
    <property type="component" value="Unassembled WGS sequence"/>
</dbReference>